<evidence type="ECO:0000313" key="2">
    <source>
        <dbReference type="Proteomes" id="UP000277928"/>
    </source>
</evidence>
<dbReference type="STRING" id="42156.A0A3P6TC04"/>
<dbReference type="Proteomes" id="UP000277928">
    <property type="component" value="Unassembled WGS sequence"/>
</dbReference>
<dbReference type="PANTHER" id="PTHR18901">
    <property type="entry name" value="2-DEOXYGLUCOSE-6-PHOSPHATE PHOSPHATASE 2"/>
    <property type="match status" value="1"/>
</dbReference>
<name>A0A3P6TC04_LITSI</name>
<dbReference type="SFLD" id="SFLDG01129">
    <property type="entry name" value="C1.5:_HAD__Beta-PGM__Phosphata"/>
    <property type="match status" value="1"/>
</dbReference>
<proteinExistence type="predicted"/>
<dbReference type="PANTHER" id="PTHR18901:SF38">
    <property type="entry name" value="PSEUDOURIDINE-5'-PHOSPHATASE"/>
    <property type="match status" value="1"/>
</dbReference>
<organism evidence="1 2">
    <name type="scientific">Litomosoides sigmodontis</name>
    <name type="common">Filarial nematode worm</name>
    <dbReference type="NCBI Taxonomy" id="42156"/>
    <lineage>
        <taxon>Eukaryota</taxon>
        <taxon>Metazoa</taxon>
        <taxon>Ecdysozoa</taxon>
        <taxon>Nematoda</taxon>
        <taxon>Chromadorea</taxon>
        <taxon>Rhabditida</taxon>
        <taxon>Spirurina</taxon>
        <taxon>Spiruromorpha</taxon>
        <taxon>Filarioidea</taxon>
        <taxon>Onchocercidae</taxon>
        <taxon>Litomosoides</taxon>
    </lineage>
</organism>
<dbReference type="NCBIfam" id="TIGR01509">
    <property type="entry name" value="HAD-SF-IA-v3"/>
    <property type="match status" value="1"/>
</dbReference>
<dbReference type="InterPro" id="IPR006439">
    <property type="entry name" value="HAD-SF_hydro_IA"/>
</dbReference>
<dbReference type="InterPro" id="IPR041492">
    <property type="entry name" value="HAD_2"/>
</dbReference>
<dbReference type="OrthoDB" id="40579at2759"/>
<dbReference type="GO" id="GO:0016791">
    <property type="term" value="F:phosphatase activity"/>
    <property type="evidence" value="ECO:0007669"/>
    <property type="project" value="TreeGrafter"/>
</dbReference>
<keyword evidence="2" id="KW-1185">Reference proteome</keyword>
<dbReference type="FunFam" id="3.40.50.1000:FF:000055">
    <property type="entry name" value="Haloacid dehalogenase-like hydrolase family protein"/>
    <property type="match status" value="1"/>
</dbReference>
<dbReference type="AlphaFoldDB" id="A0A3P6TC04"/>
<sequence>SMSSQPKITHVIFDLDGVLIDSERINFQIYQKLWSKYGKTFTPELMLRITGTPISSSELFLIKHFGMEGKLSTEEYRKQYNTLSHELMAKCPLVPGVMRLVRHLSEHNIHIAICTSSTKDEFNTKMATHTELLDLIPLIVLAGDDPEIKRGKPAPDPYFATMNRFQQKAESALNILVFEDSANGVRAAIAAGMQVVMIPDMTYMKPPEEVRDKIGCILKNFEEFRPETMGLPPYD</sequence>
<dbReference type="SUPFAM" id="SSF56784">
    <property type="entry name" value="HAD-like"/>
    <property type="match status" value="1"/>
</dbReference>
<dbReference type="Gene3D" id="3.40.50.1000">
    <property type="entry name" value="HAD superfamily/HAD-like"/>
    <property type="match status" value="1"/>
</dbReference>
<accession>A0A3P6TC04</accession>
<feature type="non-terminal residue" evidence="1">
    <location>
        <position position="1"/>
    </location>
</feature>
<dbReference type="InterPro" id="IPR023198">
    <property type="entry name" value="PGP-like_dom2"/>
</dbReference>
<dbReference type="Pfam" id="PF13419">
    <property type="entry name" value="HAD_2"/>
    <property type="match status" value="1"/>
</dbReference>
<evidence type="ECO:0000313" key="1">
    <source>
        <dbReference type="EMBL" id="VDK85682.1"/>
    </source>
</evidence>
<dbReference type="InterPro" id="IPR023214">
    <property type="entry name" value="HAD_sf"/>
</dbReference>
<reference evidence="1 2" key="1">
    <citation type="submission" date="2018-08" db="EMBL/GenBank/DDBJ databases">
        <authorList>
            <person name="Laetsch R D."/>
            <person name="Stevens L."/>
            <person name="Kumar S."/>
            <person name="Blaxter L. M."/>
        </authorList>
    </citation>
    <scope>NUCLEOTIDE SEQUENCE [LARGE SCALE GENOMIC DNA]</scope>
</reference>
<dbReference type="InterPro" id="IPR036412">
    <property type="entry name" value="HAD-like_sf"/>
</dbReference>
<gene>
    <name evidence="1" type="ORF">NLS_LOCUS7242</name>
</gene>
<dbReference type="OMA" id="ELQCRGK"/>
<dbReference type="Gene3D" id="1.10.150.240">
    <property type="entry name" value="Putative phosphatase, domain 2"/>
    <property type="match status" value="1"/>
</dbReference>
<dbReference type="EMBL" id="UYRX01000719">
    <property type="protein sequence ID" value="VDK85682.1"/>
    <property type="molecule type" value="Genomic_DNA"/>
</dbReference>
<dbReference type="SFLD" id="SFLDS00003">
    <property type="entry name" value="Haloacid_Dehalogenase"/>
    <property type="match status" value="1"/>
</dbReference>
<protein>
    <submittedName>
        <fullName evidence="1">Uncharacterized protein</fullName>
    </submittedName>
</protein>